<evidence type="ECO:0000256" key="1">
    <source>
        <dbReference type="SAM" id="MobiDB-lite"/>
    </source>
</evidence>
<reference evidence="3" key="2">
    <citation type="submission" date="2025-08" db="UniProtKB">
        <authorList>
            <consortium name="RefSeq"/>
        </authorList>
    </citation>
    <scope>IDENTIFICATION</scope>
    <source>
        <tissue evidence="3">Leaf</tissue>
    </source>
</reference>
<reference evidence="2" key="1">
    <citation type="journal article" date="2019" name="Database">
        <title>The radish genome database (RadishGD): an integrated information resource for radish genomics.</title>
        <authorList>
            <person name="Yu H.J."/>
            <person name="Baek S."/>
            <person name="Lee Y.J."/>
            <person name="Cho A."/>
            <person name="Mun J.H."/>
        </authorList>
    </citation>
    <scope>NUCLEOTIDE SEQUENCE [LARGE SCALE GENOMIC DNA]</scope>
    <source>
        <strain evidence="2">cv. WK10039</strain>
    </source>
</reference>
<protein>
    <submittedName>
        <fullName evidence="3">Uncharacterized protein LOC108857439</fullName>
    </submittedName>
</protein>
<feature type="region of interest" description="Disordered" evidence="1">
    <location>
        <begin position="83"/>
        <end position="105"/>
    </location>
</feature>
<dbReference type="Proteomes" id="UP000504610">
    <property type="component" value="Chromosome 1"/>
</dbReference>
<dbReference type="OrthoDB" id="10465537at2759"/>
<dbReference type="GeneID" id="108857439"/>
<accession>A0A9W3DNX8</accession>
<sequence>MGHPRPLTRPVGPIPSDGRSLIFQGSKSLFTDPAITTRPFSVLWPHLHGITNHFPIGHPSFHYSSPSTLNSGVLNGCVTEKGRWKTSRRSTRDDGPSFSPVRQRRQGKRNTVLVIGFVARRRRRIFWS</sequence>
<dbReference type="AlphaFoldDB" id="A0A9W3DNX8"/>
<organism evidence="2 3">
    <name type="scientific">Raphanus sativus</name>
    <name type="common">Radish</name>
    <name type="synonym">Raphanus raphanistrum var. sativus</name>
    <dbReference type="NCBI Taxonomy" id="3726"/>
    <lineage>
        <taxon>Eukaryota</taxon>
        <taxon>Viridiplantae</taxon>
        <taxon>Streptophyta</taxon>
        <taxon>Embryophyta</taxon>
        <taxon>Tracheophyta</taxon>
        <taxon>Spermatophyta</taxon>
        <taxon>Magnoliopsida</taxon>
        <taxon>eudicotyledons</taxon>
        <taxon>Gunneridae</taxon>
        <taxon>Pentapetalae</taxon>
        <taxon>rosids</taxon>
        <taxon>malvids</taxon>
        <taxon>Brassicales</taxon>
        <taxon>Brassicaceae</taxon>
        <taxon>Brassiceae</taxon>
        <taxon>Raphanus</taxon>
    </lineage>
</organism>
<dbReference type="RefSeq" id="XP_056865525.1">
    <property type="nucleotide sequence ID" value="XM_057009545.1"/>
</dbReference>
<keyword evidence="2" id="KW-1185">Reference proteome</keyword>
<evidence type="ECO:0000313" key="2">
    <source>
        <dbReference type="Proteomes" id="UP000504610"/>
    </source>
</evidence>
<name>A0A9W3DNX8_RAPSA</name>
<evidence type="ECO:0000313" key="3">
    <source>
        <dbReference type="RefSeq" id="XP_056865525.1"/>
    </source>
</evidence>
<proteinExistence type="predicted"/>
<gene>
    <name evidence="3" type="primary">LOC108857439</name>
</gene>
<dbReference type="KEGG" id="rsz:108857439"/>